<comment type="subcellular location">
    <subcellularLocation>
        <location evidence="1">Endomembrane system</location>
    </subcellularLocation>
</comment>
<evidence type="ECO:0000256" key="4">
    <source>
        <dbReference type="ARBA" id="ARBA00023136"/>
    </source>
</evidence>
<dbReference type="InterPro" id="IPR050431">
    <property type="entry name" value="Adaptor_comp_med_subunit"/>
</dbReference>
<dbReference type="STRING" id="52586.A0A0B1PCV9"/>
<evidence type="ECO:0000256" key="1">
    <source>
        <dbReference type="ARBA" id="ARBA00004308"/>
    </source>
</evidence>
<dbReference type="SUPFAM" id="SSF49447">
    <property type="entry name" value="Second domain of Mu2 adaptin subunit (ap50) of ap2 adaptor"/>
    <property type="match status" value="1"/>
</dbReference>
<feature type="domain" description="MHD" evidence="6">
    <location>
        <begin position="193"/>
        <end position="491"/>
    </location>
</feature>
<proteinExistence type="inferred from homology"/>
<protein>
    <submittedName>
        <fullName evidence="7">Putative adaptor complexes medium subunit family protein</fullName>
    </submittedName>
</protein>
<dbReference type="Proteomes" id="UP000030854">
    <property type="component" value="Unassembled WGS sequence"/>
</dbReference>
<evidence type="ECO:0000259" key="6">
    <source>
        <dbReference type="PROSITE" id="PS51072"/>
    </source>
</evidence>
<dbReference type="AlphaFoldDB" id="A0A0B1PCV9"/>
<dbReference type="InterPro" id="IPR001392">
    <property type="entry name" value="Clathrin_mu"/>
</dbReference>
<dbReference type="PANTHER" id="PTHR10529">
    <property type="entry name" value="AP COMPLEX SUBUNIT MU"/>
    <property type="match status" value="1"/>
</dbReference>
<dbReference type="CDD" id="cd14837">
    <property type="entry name" value="AP3_Mu_N"/>
    <property type="match status" value="1"/>
</dbReference>
<reference evidence="7 8" key="1">
    <citation type="journal article" date="2014" name="BMC Genomics">
        <title>Adaptive genomic structural variation in the grape powdery mildew pathogen, Erysiphe necator.</title>
        <authorList>
            <person name="Jones L."/>
            <person name="Riaz S."/>
            <person name="Morales-Cruz A."/>
            <person name="Amrine K.C."/>
            <person name="McGuire B."/>
            <person name="Gubler W.D."/>
            <person name="Walker M.A."/>
            <person name="Cantu D."/>
        </authorList>
    </citation>
    <scope>NUCLEOTIDE SEQUENCE [LARGE SCALE GENOMIC DNA]</scope>
    <source>
        <strain evidence="8">c</strain>
    </source>
</reference>
<dbReference type="InterPro" id="IPR028565">
    <property type="entry name" value="MHD"/>
</dbReference>
<dbReference type="Gene3D" id="3.30.450.60">
    <property type="match status" value="1"/>
</dbReference>
<keyword evidence="8" id="KW-1185">Reference proteome</keyword>
<name>A0A0B1PCV9_UNCNE</name>
<dbReference type="InterPro" id="IPR036168">
    <property type="entry name" value="AP2_Mu_C_sf"/>
</dbReference>
<dbReference type="InterPro" id="IPR018240">
    <property type="entry name" value="Clathrin_mu_CS"/>
</dbReference>
<dbReference type="PROSITE" id="PS00991">
    <property type="entry name" value="CLAT_ADAPTOR_M_2"/>
    <property type="match status" value="1"/>
</dbReference>
<comment type="caution">
    <text evidence="7">The sequence shown here is derived from an EMBL/GenBank/DDBJ whole genome shotgun (WGS) entry which is preliminary data.</text>
</comment>
<dbReference type="InterPro" id="IPR011012">
    <property type="entry name" value="Longin-like_dom_sf"/>
</dbReference>
<keyword evidence="4" id="KW-0472">Membrane</keyword>
<evidence type="ECO:0000256" key="3">
    <source>
        <dbReference type="ARBA" id="ARBA00022927"/>
    </source>
</evidence>
<dbReference type="Gene3D" id="2.60.40.1170">
    <property type="entry name" value="Mu homology domain, subdomain B"/>
    <property type="match status" value="3"/>
</dbReference>
<accession>A0A0B1PCV9</accession>
<dbReference type="OrthoDB" id="870at2759"/>
<keyword evidence="3 5" id="KW-0653">Protein transport</keyword>
<dbReference type="PIRSF" id="PIRSF005992">
    <property type="entry name" value="Clathrin_mu"/>
    <property type="match status" value="1"/>
</dbReference>
<comment type="similarity">
    <text evidence="5">Belongs to the adaptor complexes medium subunit family.</text>
</comment>
<dbReference type="OMA" id="LNEMCDG"/>
<dbReference type="PROSITE" id="PS51072">
    <property type="entry name" value="MHD"/>
    <property type="match status" value="1"/>
</dbReference>
<dbReference type="GO" id="GO:0012505">
    <property type="term" value="C:endomembrane system"/>
    <property type="evidence" value="ECO:0007669"/>
    <property type="project" value="UniProtKB-SubCell"/>
</dbReference>
<dbReference type="GO" id="GO:0016192">
    <property type="term" value="P:vesicle-mediated transport"/>
    <property type="evidence" value="ECO:0007669"/>
    <property type="project" value="InterPro"/>
</dbReference>
<dbReference type="GO" id="GO:0006886">
    <property type="term" value="P:intracellular protein transport"/>
    <property type="evidence" value="ECO:0007669"/>
    <property type="project" value="UniProtKB-UniRule"/>
</dbReference>
<evidence type="ECO:0000313" key="8">
    <source>
        <dbReference type="Proteomes" id="UP000030854"/>
    </source>
</evidence>
<dbReference type="GO" id="GO:0030131">
    <property type="term" value="C:clathrin adaptor complex"/>
    <property type="evidence" value="ECO:0007669"/>
    <property type="project" value="UniProtKB-UniRule"/>
</dbReference>
<evidence type="ECO:0000256" key="2">
    <source>
        <dbReference type="ARBA" id="ARBA00022448"/>
    </source>
</evidence>
<sequence length="554" mass="60469">MSGIIEALYIYEDNRPILTHVYASRPLSANQLLPLYKAYAHPRPNLIYLSNTNPSTLVFSLIYSNLLFLLSTTSEIEPLLVLEFLHRVVDALEEFVGSPLLAPKIESNYEVVAQLLNEMCDAGSISTTEPNGLRDLVEVEGWIGKLLGNINIPVKPGLAGSSSSNNTGISLPRTTPMNTNALPWRRANVRHTSNELYVDIIETLSVTLAPSGRPLSAFANGTVILTSKISGVPELQLNLSVLSGKQNINNVIENPVFHPCVRLARWKENPGEISFIPPDGKFILAGYGVDLFPMQNFQVEQLNPLTLRLPVSIEVKTGLGLTGSEFEIRLLIIKVSGQTASSISNLSSRTSVTSGRVSARFGKNLANSNSSLLQDLVVSIPLPKYVRNLPEIRASRGEITYIPGGRSIDWEISAKEAAVGGATLRCTAAGTPCEDESNFRNNDFDLDNSYSGYQEDAFQKSATKFNSNSSIAESSLKGQQQQPPRDHYRISQNKLLMPNSAIVSFTVKGWLASGIKVESLVVDSKKSRGLGDGVKPYTGVKYLTVSRKGVEMRC</sequence>
<evidence type="ECO:0000313" key="7">
    <source>
        <dbReference type="EMBL" id="KHJ36093.1"/>
    </source>
</evidence>
<keyword evidence="2 5" id="KW-0813">Transport</keyword>
<dbReference type="EMBL" id="JNVN01000147">
    <property type="protein sequence ID" value="KHJ36093.1"/>
    <property type="molecule type" value="Genomic_DNA"/>
</dbReference>
<dbReference type="SUPFAM" id="SSF64356">
    <property type="entry name" value="SNARE-like"/>
    <property type="match status" value="1"/>
</dbReference>
<evidence type="ECO:0000256" key="5">
    <source>
        <dbReference type="PIRNR" id="PIRNR005992"/>
    </source>
</evidence>
<dbReference type="Pfam" id="PF00928">
    <property type="entry name" value="Adap_comp_sub"/>
    <property type="match status" value="1"/>
</dbReference>
<dbReference type="HOGENOM" id="CLU_017139_0_0_1"/>
<organism evidence="7 8">
    <name type="scientific">Uncinula necator</name>
    <name type="common">Grape powdery mildew</name>
    <dbReference type="NCBI Taxonomy" id="52586"/>
    <lineage>
        <taxon>Eukaryota</taxon>
        <taxon>Fungi</taxon>
        <taxon>Dikarya</taxon>
        <taxon>Ascomycota</taxon>
        <taxon>Pezizomycotina</taxon>
        <taxon>Leotiomycetes</taxon>
        <taxon>Erysiphales</taxon>
        <taxon>Erysiphaceae</taxon>
        <taxon>Erysiphe</taxon>
    </lineage>
</organism>
<gene>
    <name evidence="7" type="ORF">EV44_g5352</name>
</gene>